<dbReference type="PANTHER" id="PTHR43798:SF33">
    <property type="entry name" value="HYDROLASE, PUTATIVE (AFU_ORTHOLOGUE AFUA_2G14860)-RELATED"/>
    <property type="match status" value="1"/>
</dbReference>
<sequence length="261" mass="28890">MGDQLQQDGKFEYLETGGSGEPLVLLHGLFGGLSNFGSQIEHFRDRYNVIVPTLPIMTLPLRKVSLAGLVDHLAEFVETKGWDKIHLMGNSLGGHVAILYVLEHPGRIASVVLSGSSGLFESAMGNSLPPRKNYDFIKKKVESTFYDAAVSTKELVDEVFATVNDRNRGLRIIMTAKSAVRHNLAHKLDGIKAPTLLIWGNQDNITPPFVGEQFNELIENSELHFIDKCAHAPMMEVPGEFNQYLDDFLSRVTAGERLVEG</sequence>
<reference evidence="2 3" key="1">
    <citation type="submission" date="2020-03" db="EMBL/GenBank/DDBJ databases">
        <title>Genomic Encyclopedia of Type Strains, Phase IV (KMG-IV): sequencing the most valuable type-strain genomes for metagenomic binning, comparative biology and taxonomic classification.</title>
        <authorList>
            <person name="Goeker M."/>
        </authorList>
    </citation>
    <scope>NUCLEOTIDE SEQUENCE [LARGE SCALE GENOMIC DNA]</scope>
    <source>
        <strain evidence="2 3">DSM 105096</strain>
    </source>
</reference>
<dbReference type="PANTHER" id="PTHR43798">
    <property type="entry name" value="MONOACYLGLYCEROL LIPASE"/>
    <property type="match status" value="1"/>
</dbReference>
<evidence type="ECO:0000259" key="1">
    <source>
        <dbReference type="Pfam" id="PF00561"/>
    </source>
</evidence>
<organism evidence="2 3">
    <name type="scientific">Neolewinella antarctica</name>
    <dbReference type="NCBI Taxonomy" id="442734"/>
    <lineage>
        <taxon>Bacteria</taxon>
        <taxon>Pseudomonadati</taxon>
        <taxon>Bacteroidota</taxon>
        <taxon>Saprospiria</taxon>
        <taxon>Saprospirales</taxon>
        <taxon>Lewinellaceae</taxon>
        <taxon>Neolewinella</taxon>
    </lineage>
</organism>
<dbReference type="InterPro" id="IPR050266">
    <property type="entry name" value="AB_hydrolase_sf"/>
</dbReference>
<comment type="caution">
    <text evidence="2">The sequence shown here is derived from an EMBL/GenBank/DDBJ whole genome shotgun (WGS) entry which is preliminary data.</text>
</comment>
<dbReference type="Proteomes" id="UP000770785">
    <property type="component" value="Unassembled WGS sequence"/>
</dbReference>
<accession>A0ABX0XFI8</accession>
<feature type="domain" description="AB hydrolase-1" evidence="1">
    <location>
        <begin position="185"/>
        <end position="236"/>
    </location>
</feature>
<protein>
    <submittedName>
        <fullName evidence="2">Pimeloyl-ACP methyl ester carboxylesterase</fullName>
    </submittedName>
</protein>
<evidence type="ECO:0000313" key="3">
    <source>
        <dbReference type="Proteomes" id="UP000770785"/>
    </source>
</evidence>
<dbReference type="Pfam" id="PF00561">
    <property type="entry name" value="Abhydrolase_1"/>
    <property type="match status" value="2"/>
</dbReference>
<feature type="domain" description="AB hydrolase-1" evidence="1">
    <location>
        <begin position="22"/>
        <end position="147"/>
    </location>
</feature>
<dbReference type="EMBL" id="JAATJH010000008">
    <property type="protein sequence ID" value="NJC28091.1"/>
    <property type="molecule type" value="Genomic_DNA"/>
</dbReference>
<dbReference type="PRINTS" id="PR00111">
    <property type="entry name" value="ABHYDROLASE"/>
</dbReference>
<name>A0ABX0XFI8_9BACT</name>
<dbReference type="Gene3D" id="3.40.50.1820">
    <property type="entry name" value="alpha/beta hydrolase"/>
    <property type="match status" value="1"/>
</dbReference>
<dbReference type="SUPFAM" id="SSF53474">
    <property type="entry name" value="alpha/beta-Hydrolases"/>
    <property type="match status" value="1"/>
</dbReference>
<gene>
    <name evidence="2" type="ORF">GGR27_003610</name>
</gene>
<dbReference type="RefSeq" id="WP_168039783.1">
    <property type="nucleotide sequence ID" value="NZ_JAATJH010000008.1"/>
</dbReference>
<keyword evidence="3" id="KW-1185">Reference proteome</keyword>
<evidence type="ECO:0000313" key="2">
    <source>
        <dbReference type="EMBL" id="NJC28091.1"/>
    </source>
</evidence>
<dbReference type="InterPro" id="IPR000073">
    <property type="entry name" value="AB_hydrolase_1"/>
</dbReference>
<dbReference type="InterPro" id="IPR029058">
    <property type="entry name" value="AB_hydrolase_fold"/>
</dbReference>
<proteinExistence type="predicted"/>